<evidence type="ECO:0000313" key="3">
    <source>
        <dbReference type="Proteomes" id="UP000659654"/>
    </source>
</evidence>
<dbReference type="EMBL" id="CAJFCV020000006">
    <property type="protein sequence ID" value="CAG9131785.1"/>
    <property type="molecule type" value="Genomic_DNA"/>
</dbReference>
<name>A0A1I7SA32_BURXY</name>
<sequence length="76" mass="8947">MAQKILPDASYEHMDIRFDMNIASRTNQVPEYEIILNLKLKSGETKQYSMKADDIKLLDGELTKIVSHFPKCRRYR</sequence>
<reference evidence="4" key="1">
    <citation type="submission" date="2016-11" db="UniProtKB">
        <authorList>
            <consortium name="WormBaseParasite"/>
        </authorList>
    </citation>
    <scope>IDENTIFICATION</scope>
</reference>
<proteinExistence type="predicted"/>
<organism evidence="2 4">
    <name type="scientific">Bursaphelenchus xylophilus</name>
    <name type="common">Pinewood nematode worm</name>
    <name type="synonym">Aphelenchoides xylophilus</name>
    <dbReference type="NCBI Taxonomy" id="6326"/>
    <lineage>
        <taxon>Eukaryota</taxon>
        <taxon>Metazoa</taxon>
        <taxon>Ecdysozoa</taxon>
        <taxon>Nematoda</taxon>
        <taxon>Chromadorea</taxon>
        <taxon>Rhabditida</taxon>
        <taxon>Tylenchina</taxon>
        <taxon>Tylenchomorpha</taxon>
        <taxon>Aphelenchoidea</taxon>
        <taxon>Aphelenchoididae</taxon>
        <taxon>Bursaphelenchus</taxon>
    </lineage>
</organism>
<gene>
    <name evidence="1" type="ORF">BXYJ_LOCUS15504</name>
</gene>
<dbReference type="OrthoDB" id="10329325at2759"/>
<keyword evidence="3" id="KW-1185">Reference proteome</keyword>
<accession>A0A1I7SA32</accession>
<protein>
    <submittedName>
        <fullName evidence="1">(pine wood nematode) hypothetical protein</fullName>
    </submittedName>
</protein>
<evidence type="ECO:0000313" key="1">
    <source>
        <dbReference type="EMBL" id="CAD5235413.1"/>
    </source>
</evidence>
<reference evidence="1" key="2">
    <citation type="submission" date="2020-09" db="EMBL/GenBank/DDBJ databases">
        <authorList>
            <person name="Kikuchi T."/>
        </authorList>
    </citation>
    <scope>NUCLEOTIDE SEQUENCE</scope>
    <source>
        <strain evidence="1">Ka4C1</strain>
    </source>
</reference>
<dbReference type="AlphaFoldDB" id="A0A1I7SA32"/>
<dbReference type="Proteomes" id="UP000582659">
    <property type="component" value="Unassembled WGS sequence"/>
</dbReference>
<dbReference type="EMBL" id="CAJFDI010000006">
    <property type="protein sequence ID" value="CAD5235413.1"/>
    <property type="molecule type" value="Genomic_DNA"/>
</dbReference>
<dbReference type="SMR" id="A0A1I7SA32"/>
<dbReference type="Proteomes" id="UP000095284">
    <property type="component" value="Unplaced"/>
</dbReference>
<dbReference type="Proteomes" id="UP000659654">
    <property type="component" value="Unassembled WGS sequence"/>
</dbReference>
<evidence type="ECO:0000313" key="4">
    <source>
        <dbReference type="WBParaSite" id="BXY_0987900.1"/>
    </source>
</evidence>
<dbReference type="WBParaSite" id="BXY_0987900.1">
    <property type="protein sequence ID" value="BXY_0987900.1"/>
    <property type="gene ID" value="BXY_0987900"/>
</dbReference>
<evidence type="ECO:0000313" key="2">
    <source>
        <dbReference type="Proteomes" id="UP000095284"/>
    </source>
</evidence>